<reference evidence="1" key="1">
    <citation type="submission" date="2018-05" db="EMBL/GenBank/DDBJ databases">
        <authorList>
            <person name="Lanie J.A."/>
            <person name="Ng W.-L."/>
            <person name="Kazmierczak K.M."/>
            <person name="Andrzejewski T.M."/>
            <person name="Davidsen T.M."/>
            <person name="Wayne K.J."/>
            <person name="Tettelin H."/>
            <person name="Glass J.I."/>
            <person name="Rusch D."/>
            <person name="Podicherti R."/>
            <person name="Tsui H.-C.T."/>
            <person name="Winkler M.E."/>
        </authorList>
    </citation>
    <scope>NUCLEOTIDE SEQUENCE</scope>
</reference>
<dbReference type="InterPro" id="IPR032608">
    <property type="entry name" value="DUF4892"/>
</dbReference>
<organism evidence="1">
    <name type="scientific">marine metagenome</name>
    <dbReference type="NCBI Taxonomy" id="408172"/>
    <lineage>
        <taxon>unclassified sequences</taxon>
        <taxon>metagenomes</taxon>
        <taxon>ecological metagenomes</taxon>
    </lineage>
</organism>
<dbReference type="EMBL" id="UINC01001009">
    <property type="protein sequence ID" value="SUZ67362.1"/>
    <property type="molecule type" value="Genomic_DNA"/>
</dbReference>
<name>A0A381PK27_9ZZZZ</name>
<gene>
    <name evidence="1" type="ORF">METZ01_LOCUS20216</name>
</gene>
<evidence type="ECO:0000313" key="1">
    <source>
        <dbReference type="EMBL" id="SUZ67362.1"/>
    </source>
</evidence>
<proteinExistence type="predicted"/>
<accession>A0A381PK27</accession>
<sequence length="276" mass="30825">MSGFDRFPRSWIVEFQSMNESQPHEFVVGPVDKMGQEVRFENSIRTEGEKVRITYQIPSGYKLYEVLEHYEKQVSQIADKLLFQCRGPACGRASIWANDIFGIRLLAAPNRNQHYLAASFTVGEKQSLVAVYVVERGNKRIYVHVEQVVTTTPVEFDGNRDFAEQLTKRGFIEIDGIVPSARGVLDKGQLEQLGLLAESLTSFVGQQIYVVCHVYGSLGVDVLLERSKVCAELAAERIAEASGVTTVPFGVGPMVPTRQATQSRIELVVPSRLRSE</sequence>
<dbReference type="Pfam" id="PF16234">
    <property type="entry name" value="DUF4892"/>
    <property type="match status" value="1"/>
</dbReference>
<evidence type="ECO:0008006" key="2">
    <source>
        <dbReference type="Google" id="ProtNLM"/>
    </source>
</evidence>
<protein>
    <recommendedName>
        <fullName evidence="2">DUF4892 domain-containing protein</fullName>
    </recommendedName>
</protein>
<dbReference type="AlphaFoldDB" id="A0A381PK27"/>